<reference evidence="1 2" key="1">
    <citation type="submission" date="2016-11" db="EMBL/GenBank/DDBJ databases">
        <authorList>
            <person name="Jaros S."/>
            <person name="Januszkiewicz K."/>
            <person name="Wedrychowicz H."/>
        </authorList>
    </citation>
    <scope>NUCLEOTIDE SEQUENCE [LARGE SCALE GENOMIC DNA]</scope>
    <source>
        <strain evidence="1 2">DSM 6191</strain>
    </source>
</reference>
<dbReference type="Proteomes" id="UP000184241">
    <property type="component" value="Unassembled WGS sequence"/>
</dbReference>
<evidence type="ECO:0000313" key="1">
    <source>
        <dbReference type="EMBL" id="SHI18871.1"/>
    </source>
</evidence>
<proteinExistence type="predicted"/>
<evidence type="ECO:0008006" key="3">
    <source>
        <dbReference type="Google" id="ProtNLM"/>
    </source>
</evidence>
<dbReference type="RefSeq" id="WP_073020005.1">
    <property type="nucleotide sequence ID" value="NZ_FQXU01000007.1"/>
</dbReference>
<evidence type="ECO:0000313" key="2">
    <source>
        <dbReference type="Proteomes" id="UP000184241"/>
    </source>
</evidence>
<organism evidence="1 2">
    <name type="scientific">Clostridium intestinale DSM 6191</name>
    <dbReference type="NCBI Taxonomy" id="1121320"/>
    <lineage>
        <taxon>Bacteria</taxon>
        <taxon>Bacillati</taxon>
        <taxon>Bacillota</taxon>
        <taxon>Clostridia</taxon>
        <taxon>Eubacteriales</taxon>
        <taxon>Clostridiaceae</taxon>
        <taxon>Clostridium</taxon>
    </lineage>
</organism>
<dbReference type="EMBL" id="FQXU01000007">
    <property type="protein sequence ID" value="SHI18871.1"/>
    <property type="molecule type" value="Genomic_DNA"/>
</dbReference>
<protein>
    <recommendedName>
        <fullName evidence="3">Helix-turn-helix domain-containing protein</fullName>
    </recommendedName>
</protein>
<dbReference type="AlphaFoldDB" id="A0A1M5Z3W6"/>
<sequence>MKDKLLAISIIVLSFSLIIAASIIGRAIKTAPVVSFPNGLSVDLRQPQQTTNEKTYNLQTASEYLGIAEFQLKSIVDSEHNDLPYTKVGDTYIFSKGALDKWLEVGPRKINQSNS</sequence>
<name>A0A1M5Z3W6_9CLOT</name>
<gene>
    <name evidence="1" type="ORF">SAMN02745941_02557</name>
</gene>
<accession>A0A1M5Z3W6</accession>